<accession>A0A3N4LYY7</accession>
<proteinExistence type="predicted"/>
<keyword evidence="3" id="KW-1185">Reference proteome</keyword>
<dbReference type="AlphaFoldDB" id="A0A3N4LYY7"/>
<evidence type="ECO:0000313" key="3">
    <source>
        <dbReference type="Proteomes" id="UP000267821"/>
    </source>
</evidence>
<protein>
    <submittedName>
        <fullName evidence="2">Uncharacterized protein</fullName>
    </submittedName>
</protein>
<reference evidence="2 3" key="1">
    <citation type="journal article" date="2018" name="Nat. Ecol. Evol.">
        <title>Pezizomycetes genomes reveal the molecular basis of ectomycorrhizal truffle lifestyle.</title>
        <authorList>
            <person name="Murat C."/>
            <person name="Payen T."/>
            <person name="Noel B."/>
            <person name="Kuo A."/>
            <person name="Morin E."/>
            <person name="Chen J."/>
            <person name="Kohler A."/>
            <person name="Krizsan K."/>
            <person name="Balestrini R."/>
            <person name="Da Silva C."/>
            <person name="Montanini B."/>
            <person name="Hainaut M."/>
            <person name="Levati E."/>
            <person name="Barry K.W."/>
            <person name="Belfiori B."/>
            <person name="Cichocki N."/>
            <person name="Clum A."/>
            <person name="Dockter R.B."/>
            <person name="Fauchery L."/>
            <person name="Guy J."/>
            <person name="Iotti M."/>
            <person name="Le Tacon F."/>
            <person name="Lindquist E.A."/>
            <person name="Lipzen A."/>
            <person name="Malagnac F."/>
            <person name="Mello A."/>
            <person name="Molinier V."/>
            <person name="Miyauchi S."/>
            <person name="Poulain J."/>
            <person name="Riccioni C."/>
            <person name="Rubini A."/>
            <person name="Sitrit Y."/>
            <person name="Splivallo R."/>
            <person name="Traeger S."/>
            <person name="Wang M."/>
            <person name="Zifcakova L."/>
            <person name="Wipf D."/>
            <person name="Zambonelli A."/>
            <person name="Paolocci F."/>
            <person name="Nowrousian M."/>
            <person name="Ottonello S."/>
            <person name="Baldrian P."/>
            <person name="Spatafora J.W."/>
            <person name="Henrissat B."/>
            <person name="Nagy L.G."/>
            <person name="Aury J.M."/>
            <person name="Wincker P."/>
            <person name="Grigoriev I.V."/>
            <person name="Bonfante P."/>
            <person name="Martin F.M."/>
        </authorList>
    </citation>
    <scope>NUCLEOTIDE SEQUENCE [LARGE SCALE GENOMIC DNA]</scope>
    <source>
        <strain evidence="2 3">ATCC MYA-4762</strain>
    </source>
</reference>
<dbReference type="OrthoDB" id="5462772at2759"/>
<organism evidence="2 3">
    <name type="scientific">Terfezia boudieri ATCC MYA-4762</name>
    <dbReference type="NCBI Taxonomy" id="1051890"/>
    <lineage>
        <taxon>Eukaryota</taxon>
        <taxon>Fungi</taxon>
        <taxon>Dikarya</taxon>
        <taxon>Ascomycota</taxon>
        <taxon>Pezizomycotina</taxon>
        <taxon>Pezizomycetes</taxon>
        <taxon>Pezizales</taxon>
        <taxon>Pezizaceae</taxon>
        <taxon>Terfezia</taxon>
    </lineage>
</organism>
<sequence length="492" mass="55963">MELHALQPSPPSGLTLSPPFLTSAPSLSSRLKRRQRMIRNTPVWVKRHVDVFPWYEEAFPKQKLKFPSFSLYWNGYLATLTSPDRSNAVAIVGNENTAKTSPFRFVLSIGHVSTPWKVVMVDGSAILMEKYPTFRYEGEGQECISPVKGDRNTFSPFHFAFHAERVLVGCWLGVPDATSSQGKVWNMIFFVFDLSGNLLSHIYLPQLPHLTTDYILRTSLNTTYLAILTASESCFLNEDLSTELSPRSPFLMLNIYSLQTCQPVSREIRIKPVVNLQSIITGCQEDEYLNVSMLLSGFSVDNQGTAWFPSSGWYGEVEFYAQIQDVESGEEETWVWEMSDFPRSVCGEWVSFPLVEGAGEGMRKRDGIPPKRKEGKEYFDFSTHMKGIVIRRGEACKQISTTAILTSSLHDIATIRLLPPEIIHEEEPFAIPKLQPTRIIHGKWKSASTATHRKYTFLKPVNLPLNYRLSNFWRPDTGMIVGESREEHWLGY</sequence>
<feature type="region of interest" description="Disordered" evidence="1">
    <location>
        <begin position="1"/>
        <end position="20"/>
    </location>
</feature>
<evidence type="ECO:0000256" key="1">
    <source>
        <dbReference type="SAM" id="MobiDB-lite"/>
    </source>
</evidence>
<dbReference type="EMBL" id="ML121533">
    <property type="protein sequence ID" value="RPB26888.1"/>
    <property type="molecule type" value="Genomic_DNA"/>
</dbReference>
<gene>
    <name evidence="2" type="ORF">L211DRAFT_660671</name>
</gene>
<evidence type="ECO:0000313" key="2">
    <source>
        <dbReference type="EMBL" id="RPB26888.1"/>
    </source>
</evidence>
<dbReference type="Proteomes" id="UP000267821">
    <property type="component" value="Unassembled WGS sequence"/>
</dbReference>
<name>A0A3N4LYY7_9PEZI</name>
<dbReference type="InParanoid" id="A0A3N4LYY7"/>